<keyword evidence="3" id="KW-1185">Reference proteome</keyword>
<dbReference type="EMBL" id="JAGUCO010000014">
    <property type="protein sequence ID" value="MBS2099725.1"/>
    <property type="molecule type" value="Genomic_DNA"/>
</dbReference>
<reference evidence="2 3" key="1">
    <citation type="journal article" date="2015" name="Int. J. Syst. Evol. Microbiol.">
        <title>Carboxylicivirga linearis sp. nov., isolated from a sea cucumber culture pond.</title>
        <authorList>
            <person name="Wang F.Q."/>
            <person name="Zhou Y.X."/>
            <person name="Lin X.Z."/>
            <person name="Chen G.J."/>
            <person name="Du Z.J."/>
        </authorList>
    </citation>
    <scope>NUCLEOTIDE SEQUENCE [LARGE SCALE GENOMIC DNA]</scope>
    <source>
        <strain evidence="2 3">FB218</strain>
    </source>
</reference>
<protein>
    <recommendedName>
        <fullName evidence="4">RING-type E3 ubiquitin transferase</fullName>
    </recommendedName>
</protein>
<evidence type="ECO:0000256" key="1">
    <source>
        <dbReference type="SAM" id="Phobius"/>
    </source>
</evidence>
<evidence type="ECO:0000313" key="2">
    <source>
        <dbReference type="EMBL" id="MBS2099725.1"/>
    </source>
</evidence>
<dbReference type="Proteomes" id="UP000708576">
    <property type="component" value="Unassembled WGS sequence"/>
</dbReference>
<comment type="caution">
    <text evidence="2">The sequence shown here is derived from an EMBL/GenBank/DDBJ whole genome shotgun (WGS) entry which is preliminary data.</text>
</comment>
<feature type="transmembrane region" description="Helical" evidence="1">
    <location>
        <begin position="6"/>
        <end position="28"/>
    </location>
</feature>
<keyword evidence="1" id="KW-0812">Transmembrane</keyword>
<sequence>MDPVFIIVFVVIGIVIFSIAFFNKNAIIKRKLKKARIKRVLSFYTNDVAKVVGKVEFVDEPIRAPLSGRACAYYHVIVEQQKSSGKSSHWHTIINETNQCKYLIRDGNSYAFVEDNNLKSYIVKDKKFRSGFLNDATPELERYLKQHGKTSENLLGMNKTIRYREGILENGEQVAVYGKGRWKEADQLGLPEAYGRVLVLSAPDNEAVYLSDDPSTLGEGVYR</sequence>
<keyword evidence="1" id="KW-1133">Transmembrane helix</keyword>
<dbReference type="RefSeq" id="WP_212216968.1">
    <property type="nucleotide sequence ID" value="NZ_JAGUCO010000014.1"/>
</dbReference>
<proteinExistence type="predicted"/>
<evidence type="ECO:0008006" key="4">
    <source>
        <dbReference type="Google" id="ProtNLM"/>
    </source>
</evidence>
<accession>A0ABS5JY37</accession>
<name>A0ABS5JY37_9BACT</name>
<gene>
    <name evidence="2" type="ORF">KEM10_15635</name>
</gene>
<evidence type="ECO:0000313" key="3">
    <source>
        <dbReference type="Proteomes" id="UP000708576"/>
    </source>
</evidence>
<keyword evidence="1" id="KW-0472">Membrane</keyword>
<organism evidence="2 3">
    <name type="scientific">Carboxylicivirga linearis</name>
    <dbReference type="NCBI Taxonomy" id="1628157"/>
    <lineage>
        <taxon>Bacteria</taxon>
        <taxon>Pseudomonadati</taxon>
        <taxon>Bacteroidota</taxon>
        <taxon>Bacteroidia</taxon>
        <taxon>Marinilabiliales</taxon>
        <taxon>Marinilabiliaceae</taxon>
        <taxon>Carboxylicivirga</taxon>
    </lineage>
</organism>